<dbReference type="SUPFAM" id="SSF48403">
    <property type="entry name" value="Ankyrin repeat"/>
    <property type="match status" value="1"/>
</dbReference>
<dbReference type="InterPro" id="IPR016024">
    <property type="entry name" value="ARM-type_fold"/>
</dbReference>
<dbReference type="Gene3D" id="1.25.40.20">
    <property type="entry name" value="Ankyrin repeat-containing domain"/>
    <property type="match status" value="1"/>
</dbReference>
<name>A0AAU2JUZ3_9ACTN</name>
<dbReference type="PANTHER" id="PTHR24171">
    <property type="entry name" value="ANKYRIN REPEAT DOMAIN-CONTAINING PROTEIN 39-RELATED"/>
    <property type="match status" value="1"/>
</dbReference>
<proteinExistence type="predicted"/>
<dbReference type="InterPro" id="IPR011989">
    <property type="entry name" value="ARM-like"/>
</dbReference>
<gene>
    <name evidence="3" type="ORF">OG327_19310</name>
</gene>
<reference evidence="3" key="1">
    <citation type="submission" date="2022-10" db="EMBL/GenBank/DDBJ databases">
        <title>The complete genomes of actinobacterial strains from the NBC collection.</title>
        <authorList>
            <person name="Joergensen T.S."/>
            <person name="Alvarez Arevalo M."/>
            <person name="Sterndorff E.B."/>
            <person name="Faurdal D."/>
            <person name="Vuksanovic O."/>
            <person name="Mourched A.-S."/>
            <person name="Charusanti P."/>
            <person name="Shaw S."/>
            <person name="Blin K."/>
            <person name="Weber T."/>
        </authorList>
    </citation>
    <scope>NUCLEOTIDE SEQUENCE</scope>
    <source>
        <strain evidence="3">NBC_00049</strain>
    </source>
</reference>
<protein>
    <submittedName>
        <fullName evidence="3">HEAT repeat domain-containing protein</fullName>
    </submittedName>
</protein>
<dbReference type="InterPro" id="IPR002110">
    <property type="entry name" value="Ankyrin_rpt"/>
</dbReference>
<evidence type="ECO:0000256" key="2">
    <source>
        <dbReference type="ARBA" id="ARBA00023043"/>
    </source>
</evidence>
<keyword evidence="2" id="KW-0040">ANK repeat</keyword>
<dbReference type="InterPro" id="IPR036770">
    <property type="entry name" value="Ankyrin_rpt-contain_sf"/>
</dbReference>
<dbReference type="EMBL" id="CP108264">
    <property type="protein sequence ID" value="WTU75293.1"/>
    <property type="molecule type" value="Genomic_DNA"/>
</dbReference>
<organism evidence="3">
    <name type="scientific">Streptomyces sp. NBC_00049</name>
    <dbReference type="NCBI Taxonomy" id="2903617"/>
    <lineage>
        <taxon>Bacteria</taxon>
        <taxon>Bacillati</taxon>
        <taxon>Actinomycetota</taxon>
        <taxon>Actinomycetes</taxon>
        <taxon>Kitasatosporales</taxon>
        <taxon>Streptomycetaceae</taxon>
        <taxon>Streptomyces</taxon>
    </lineage>
</organism>
<dbReference type="AlphaFoldDB" id="A0AAU2JUZ3"/>
<keyword evidence="1" id="KW-0677">Repeat</keyword>
<dbReference type="Gene3D" id="1.25.10.10">
    <property type="entry name" value="Leucine-rich Repeat Variant"/>
    <property type="match status" value="1"/>
</dbReference>
<dbReference type="Pfam" id="PF12796">
    <property type="entry name" value="Ank_2"/>
    <property type="match status" value="1"/>
</dbReference>
<dbReference type="SMART" id="SM00248">
    <property type="entry name" value="ANK"/>
    <property type="match status" value="3"/>
</dbReference>
<evidence type="ECO:0000256" key="1">
    <source>
        <dbReference type="ARBA" id="ARBA00022737"/>
    </source>
</evidence>
<evidence type="ECO:0000313" key="3">
    <source>
        <dbReference type="EMBL" id="WTU75293.1"/>
    </source>
</evidence>
<accession>A0AAU2JUZ3</accession>
<dbReference type="GO" id="GO:0085020">
    <property type="term" value="P:protein K6-linked ubiquitination"/>
    <property type="evidence" value="ECO:0007669"/>
    <property type="project" value="TreeGrafter"/>
</dbReference>
<dbReference type="SUPFAM" id="SSF48371">
    <property type="entry name" value="ARM repeat"/>
    <property type="match status" value="1"/>
</dbReference>
<sequence>MDERDGRLAVAVGAGDADRVRDLLEAGADPDTRGADGLPVLCAAVAAYDPDVTEALVEAGADPDLRLPDGTTPLLRAVEGGSPAVFEAALGSEPRLRLAPERRAELLEAARGWYEEGPRARLRRLTGYPGPVRTAAVREGEYDTLTEYTLGARSVRDGHGGILTGLEWALRILTPPGELVARAVRPGDPEHADWWASQWILMVRRSAETWAEVVAFHRHPEPLPRLFVADVLGMHALTGGFTQHARWYERERLKVLGGWVEREEDGAVLARLLRALADEDFPAGRALGLRHAGHADARVRRELPGLFGRPLTPQAARAVRELCRDPDAGVRAAAAEALGGEESAEGDRPVLLALLHDDDRHVVRRAVLATARGADRSPEVTEALLRLLGAEEQDTRLSAAYGLALRDDPRTPEAYARVGALGPEHEHDYRADGLWRWKVRNAPGG</sequence>
<dbReference type="GO" id="GO:0004842">
    <property type="term" value="F:ubiquitin-protein transferase activity"/>
    <property type="evidence" value="ECO:0007669"/>
    <property type="project" value="TreeGrafter"/>
</dbReference>
<dbReference type="Pfam" id="PF13646">
    <property type="entry name" value="HEAT_2"/>
    <property type="match status" value="1"/>
</dbReference>
<dbReference type="PANTHER" id="PTHR24171:SF8">
    <property type="entry name" value="BRCA1-ASSOCIATED RING DOMAIN PROTEIN 1"/>
    <property type="match status" value="1"/>
</dbReference>